<comment type="caution">
    <text evidence="1">The sequence shown here is derived from an EMBL/GenBank/DDBJ whole genome shotgun (WGS) entry which is preliminary data.</text>
</comment>
<gene>
    <name evidence="1" type="ORF">SDC9_86180</name>
</gene>
<sequence>MVLPWSIKCIWNVRHLRHNVDRSNLIYIRIKKCVDSMALARVESSLRNGIPRDMDATIKCNDWSRVDTYSL</sequence>
<evidence type="ECO:0000313" key="1">
    <source>
        <dbReference type="EMBL" id="MPM39546.1"/>
    </source>
</evidence>
<name>A0A644ZFC6_9ZZZZ</name>
<reference evidence="1" key="1">
    <citation type="submission" date="2019-08" db="EMBL/GenBank/DDBJ databases">
        <authorList>
            <person name="Kucharzyk K."/>
            <person name="Murdoch R.W."/>
            <person name="Higgins S."/>
            <person name="Loffler F."/>
        </authorList>
    </citation>
    <scope>NUCLEOTIDE SEQUENCE</scope>
</reference>
<dbReference type="EMBL" id="VSSQ01008682">
    <property type="protein sequence ID" value="MPM39546.1"/>
    <property type="molecule type" value="Genomic_DNA"/>
</dbReference>
<accession>A0A644ZFC6</accession>
<proteinExistence type="predicted"/>
<organism evidence="1">
    <name type="scientific">bioreactor metagenome</name>
    <dbReference type="NCBI Taxonomy" id="1076179"/>
    <lineage>
        <taxon>unclassified sequences</taxon>
        <taxon>metagenomes</taxon>
        <taxon>ecological metagenomes</taxon>
    </lineage>
</organism>
<protein>
    <submittedName>
        <fullName evidence="1">Uncharacterized protein</fullName>
    </submittedName>
</protein>
<dbReference type="AlphaFoldDB" id="A0A644ZFC6"/>